<feature type="transmembrane region" description="Helical" evidence="3">
    <location>
        <begin position="961"/>
        <end position="982"/>
    </location>
</feature>
<dbReference type="Proteomes" id="UP000777482">
    <property type="component" value="Unassembled WGS sequence"/>
</dbReference>
<gene>
    <name evidence="5" type="ORF">C6P46_004892</name>
</gene>
<evidence type="ECO:0000313" key="5">
    <source>
        <dbReference type="EMBL" id="KAG0666325.1"/>
    </source>
</evidence>
<organism evidence="5 6">
    <name type="scientific">Rhodotorula mucilaginosa</name>
    <name type="common">Yeast</name>
    <name type="synonym">Rhodotorula rubra</name>
    <dbReference type="NCBI Taxonomy" id="5537"/>
    <lineage>
        <taxon>Eukaryota</taxon>
        <taxon>Fungi</taxon>
        <taxon>Dikarya</taxon>
        <taxon>Basidiomycota</taxon>
        <taxon>Pucciniomycotina</taxon>
        <taxon>Microbotryomycetes</taxon>
        <taxon>Sporidiobolales</taxon>
        <taxon>Sporidiobolaceae</taxon>
        <taxon>Rhodotorula</taxon>
    </lineage>
</organism>
<feature type="coiled-coil region" evidence="1">
    <location>
        <begin position="711"/>
        <end position="738"/>
    </location>
</feature>
<comment type="caution">
    <text evidence="5">The sequence shown here is derived from an EMBL/GenBank/DDBJ whole genome shotgun (WGS) entry which is preliminary data.</text>
</comment>
<feature type="compositionally biased region" description="Polar residues" evidence="2">
    <location>
        <begin position="594"/>
        <end position="605"/>
    </location>
</feature>
<evidence type="ECO:0000313" key="6">
    <source>
        <dbReference type="Proteomes" id="UP000777482"/>
    </source>
</evidence>
<keyword evidence="3" id="KW-0472">Membrane</keyword>
<feature type="region of interest" description="Disordered" evidence="2">
    <location>
        <begin position="795"/>
        <end position="960"/>
    </location>
</feature>
<keyword evidence="6" id="KW-1185">Reference proteome</keyword>
<feature type="region of interest" description="Disordered" evidence="2">
    <location>
        <begin position="555"/>
        <end position="667"/>
    </location>
</feature>
<feature type="compositionally biased region" description="Low complexity" evidence="2">
    <location>
        <begin position="419"/>
        <end position="431"/>
    </location>
</feature>
<feature type="compositionally biased region" description="Gly residues" evidence="2">
    <location>
        <begin position="886"/>
        <end position="901"/>
    </location>
</feature>
<keyword evidence="3" id="KW-0812">Transmembrane</keyword>
<name>A0A9P6W9G5_RHOMI</name>
<feature type="region of interest" description="Disordered" evidence="2">
    <location>
        <begin position="349"/>
        <end position="380"/>
    </location>
</feature>
<feature type="domain" description="FHA" evidence="4">
    <location>
        <begin position="229"/>
        <end position="285"/>
    </location>
</feature>
<dbReference type="Pfam" id="PF00498">
    <property type="entry name" value="FHA"/>
    <property type="match status" value="1"/>
</dbReference>
<dbReference type="PROSITE" id="PS50006">
    <property type="entry name" value="FHA_DOMAIN"/>
    <property type="match status" value="1"/>
</dbReference>
<feature type="compositionally biased region" description="Acidic residues" evidence="2">
    <location>
        <begin position="575"/>
        <end position="591"/>
    </location>
</feature>
<feature type="compositionally biased region" description="Basic residues" evidence="2">
    <location>
        <begin position="845"/>
        <end position="858"/>
    </location>
</feature>
<feature type="compositionally biased region" description="Low complexity" evidence="2">
    <location>
        <begin position="444"/>
        <end position="462"/>
    </location>
</feature>
<dbReference type="PANTHER" id="PTHR15715">
    <property type="entry name" value="CENTROSOMAL PROTEIN OF 170 KDA"/>
    <property type="match status" value="1"/>
</dbReference>
<dbReference type="PANTHER" id="PTHR15715:SF37">
    <property type="entry name" value="LD47843P"/>
    <property type="match status" value="1"/>
</dbReference>
<feature type="compositionally biased region" description="Low complexity" evidence="2">
    <location>
        <begin position="139"/>
        <end position="156"/>
    </location>
</feature>
<accession>A0A9P6W9G5</accession>
<feature type="compositionally biased region" description="Low complexity" evidence="2">
    <location>
        <begin position="931"/>
        <end position="946"/>
    </location>
</feature>
<keyword evidence="3" id="KW-1133">Transmembrane helix</keyword>
<dbReference type="InterPro" id="IPR000253">
    <property type="entry name" value="FHA_dom"/>
</dbReference>
<evidence type="ECO:0000256" key="1">
    <source>
        <dbReference type="SAM" id="Coils"/>
    </source>
</evidence>
<dbReference type="Gene3D" id="2.60.200.20">
    <property type="match status" value="1"/>
</dbReference>
<feature type="compositionally biased region" description="Polar residues" evidence="2">
    <location>
        <begin position="830"/>
        <end position="844"/>
    </location>
</feature>
<evidence type="ECO:0000256" key="3">
    <source>
        <dbReference type="SAM" id="Phobius"/>
    </source>
</evidence>
<dbReference type="AlphaFoldDB" id="A0A9P6W9G5"/>
<dbReference type="InterPro" id="IPR051176">
    <property type="entry name" value="Cent_Immune-Sig_Mod"/>
</dbReference>
<feature type="region of interest" description="Disordered" evidence="2">
    <location>
        <begin position="415"/>
        <end position="463"/>
    </location>
</feature>
<feature type="compositionally biased region" description="Basic and acidic residues" evidence="2">
    <location>
        <begin position="565"/>
        <end position="574"/>
    </location>
</feature>
<protein>
    <recommendedName>
        <fullName evidence="4">FHA domain-containing protein</fullName>
    </recommendedName>
</protein>
<sequence length="987" mass="103552">MRITINFNSTTGEPSCLGSLVIPDDSADPARPVLATETCRVGVLQSRSRNGFTQPGRRLARSHLRFISTLAWLDAIAQLERGKQSKSEYEHIPYLAQGIVPKGTSSSMSKPPPPPLHLGGTAASPHSTGADGPPPPPFSSSSATSTTQPHHSASTPNGNANHPHPGSSASSSPSSAGTTQGAATTAPTAAQPAAPPAYPALHLTPLNGTFVPKQISLDHTTSGGGGGRVKIGRQINAKTVPNATNGYFDSKVLSRAHAEVWSEDGKVFIKDVKSSNGTFINGERLSPESTESDVFELHTDDIVEFGIDILTDDTKQIVHHKVAAKVHLVLNAEDAIASHRRINNWYRSAGEQSLNRSRATAPPRSSGGGGGGGLPSSQSGLSFEHVLSRLQGELQKSRDTGVNLTDVNSTLTVVQDTFSGGPAPSLPPGAGIPRGFSNPRNGGQQHTQQQQQQQQQLQLQQQAANEAHAQSIAALQAQLNETQSSLQGHVGKIRELEGLLAEHDTIKREVGGLRAQIELAQESMSALMRDRERQGYGRGGAATNGRESPLARMLEAGEEEEDEDRGLGGRKGGDLGDDGNEEEEEEEEDDDTRSIVSVETVTSAATAPPRLLNGGGDDKRRQRGPTPLDADADDDGAPTSSPPPSSTPALVISDDGDGTQQGPSNADALAASNKRERLLEEQNGKLVARLEALSVELSEATQLGAALRTRHAEASETIKLLEERIVALERAVDQRVAEAEGKVLAKVEQTWTGWRERFEQSWKEERLSWEGEREALRKLVKEWEERKRLEAVEMAASREAAARNRAGEEEDQDDEEEDGSSSGSDDIADPSSTLSPVTGSPARTSSKKSRSSRRRKRSSLTPVPPSISGPSASARLSELARHVVDGRGGADGVGAGGGGGVASDSDSTIGEPLGGGDDGAGGNRFKEDGVSSRAGLGGSASSASSGQDVTRGSGKAGEHGGLPLSVAGAVVVLAVAVGYGAAMKLKE</sequence>
<feature type="compositionally biased region" description="Acidic residues" evidence="2">
    <location>
        <begin position="808"/>
        <end position="819"/>
    </location>
</feature>
<keyword evidence="1" id="KW-0175">Coiled coil</keyword>
<evidence type="ECO:0000259" key="4">
    <source>
        <dbReference type="PROSITE" id="PS50006"/>
    </source>
</evidence>
<feature type="compositionally biased region" description="Gly residues" evidence="2">
    <location>
        <begin position="912"/>
        <end position="922"/>
    </location>
</feature>
<proteinExistence type="predicted"/>
<evidence type="ECO:0000256" key="2">
    <source>
        <dbReference type="SAM" id="MobiDB-lite"/>
    </source>
</evidence>
<dbReference type="InterPro" id="IPR008984">
    <property type="entry name" value="SMAD_FHA_dom_sf"/>
</dbReference>
<dbReference type="GO" id="GO:0005737">
    <property type="term" value="C:cytoplasm"/>
    <property type="evidence" value="ECO:0007669"/>
    <property type="project" value="TreeGrafter"/>
</dbReference>
<dbReference type="EMBL" id="PUHQ01000005">
    <property type="protein sequence ID" value="KAG0666325.1"/>
    <property type="molecule type" value="Genomic_DNA"/>
</dbReference>
<feature type="compositionally biased region" description="Low complexity" evidence="2">
    <location>
        <begin position="165"/>
        <end position="192"/>
    </location>
</feature>
<dbReference type="SMART" id="SM00240">
    <property type="entry name" value="FHA"/>
    <property type="match status" value="1"/>
</dbReference>
<feature type="region of interest" description="Disordered" evidence="2">
    <location>
        <begin position="103"/>
        <end position="201"/>
    </location>
</feature>
<reference evidence="5 6" key="1">
    <citation type="submission" date="2020-11" db="EMBL/GenBank/DDBJ databases">
        <title>Kefir isolates.</title>
        <authorList>
            <person name="Marcisauskas S."/>
            <person name="Kim Y."/>
            <person name="Blasche S."/>
        </authorList>
    </citation>
    <scope>NUCLEOTIDE SEQUENCE [LARGE SCALE GENOMIC DNA]</scope>
    <source>
        <strain evidence="5 6">KR</strain>
    </source>
</reference>
<dbReference type="SUPFAM" id="SSF49879">
    <property type="entry name" value="SMAD/FHA domain"/>
    <property type="match status" value="1"/>
</dbReference>
<dbReference type="OrthoDB" id="687730at2759"/>